<proteinExistence type="predicted"/>
<dbReference type="Pfam" id="PF00512">
    <property type="entry name" value="HisKA"/>
    <property type="match status" value="1"/>
</dbReference>
<dbReference type="Pfam" id="PF02518">
    <property type="entry name" value="HATPase_c"/>
    <property type="match status" value="1"/>
</dbReference>
<gene>
    <name evidence="10" type="ORF">DFH07DRAFT_837986</name>
</gene>
<dbReference type="SUPFAM" id="SSF52172">
    <property type="entry name" value="CheY-like"/>
    <property type="match status" value="1"/>
</dbReference>
<feature type="domain" description="Histidine kinase" evidence="8">
    <location>
        <begin position="518"/>
        <end position="766"/>
    </location>
</feature>
<dbReference type="Gene3D" id="1.10.287.130">
    <property type="match status" value="1"/>
</dbReference>
<feature type="domain" description="Response regulatory" evidence="9">
    <location>
        <begin position="839"/>
        <end position="962"/>
    </location>
</feature>
<evidence type="ECO:0000259" key="8">
    <source>
        <dbReference type="PROSITE" id="PS50109"/>
    </source>
</evidence>
<feature type="compositionally biased region" description="Basic and acidic residues" evidence="7">
    <location>
        <begin position="361"/>
        <end position="371"/>
    </location>
</feature>
<dbReference type="GO" id="GO:0009927">
    <property type="term" value="F:histidine phosphotransfer kinase activity"/>
    <property type="evidence" value="ECO:0007669"/>
    <property type="project" value="TreeGrafter"/>
</dbReference>
<dbReference type="PROSITE" id="PS50109">
    <property type="entry name" value="HIS_KIN"/>
    <property type="match status" value="1"/>
</dbReference>
<feature type="region of interest" description="Disordered" evidence="7">
    <location>
        <begin position="788"/>
        <end position="835"/>
    </location>
</feature>
<evidence type="ECO:0000256" key="7">
    <source>
        <dbReference type="SAM" id="MobiDB-lite"/>
    </source>
</evidence>
<dbReference type="AlphaFoldDB" id="A0AAD7IEQ4"/>
<keyword evidence="4" id="KW-0808">Transferase</keyword>
<dbReference type="InterPro" id="IPR001789">
    <property type="entry name" value="Sig_transdc_resp-reg_receiver"/>
</dbReference>
<protein>
    <recommendedName>
        <fullName evidence="2">histidine kinase</fullName>
        <ecNumber evidence="2">2.7.13.3</ecNumber>
    </recommendedName>
</protein>
<dbReference type="InterPro" id="IPR036097">
    <property type="entry name" value="HisK_dim/P_sf"/>
</dbReference>
<evidence type="ECO:0000256" key="2">
    <source>
        <dbReference type="ARBA" id="ARBA00012438"/>
    </source>
</evidence>
<evidence type="ECO:0000256" key="5">
    <source>
        <dbReference type="ARBA" id="ARBA00022777"/>
    </source>
</evidence>
<dbReference type="SUPFAM" id="SSF55781">
    <property type="entry name" value="GAF domain-like"/>
    <property type="match status" value="1"/>
</dbReference>
<dbReference type="PRINTS" id="PR00344">
    <property type="entry name" value="BCTRLSENSOR"/>
</dbReference>
<dbReference type="InterPro" id="IPR003661">
    <property type="entry name" value="HisK_dim/P_dom"/>
</dbReference>
<feature type="region of interest" description="Disordered" evidence="7">
    <location>
        <begin position="354"/>
        <end position="390"/>
    </location>
</feature>
<dbReference type="Gene3D" id="3.30.450.40">
    <property type="match status" value="1"/>
</dbReference>
<dbReference type="PROSITE" id="PS50110">
    <property type="entry name" value="RESPONSE_REGULATORY"/>
    <property type="match status" value="1"/>
</dbReference>
<dbReference type="Gene3D" id="3.30.565.10">
    <property type="entry name" value="Histidine kinase-like ATPase, C-terminal domain"/>
    <property type="match status" value="1"/>
</dbReference>
<dbReference type="InterPro" id="IPR005467">
    <property type="entry name" value="His_kinase_dom"/>
</dbReference>
<dbReference type="Gene3D" id="3.40.50.2300">
    <property type="match status" value="1"/>
</dbReference>
<feature type="region of interest" description="Disordered" evidence="7">
    <location>
        <begin position="427"/>
        <end position="448"/>
    </location>
</feature>
<dbReference type="EMBL" id="JARJLG010000123">
    <property type="protein sequence ID" value="KAJ7741411.1"/>
    <property type="molecule type" value="Genomic_DNA"/>
</dbReference>
<evidence type="ECO:0000259" key="9">
    <source>
        <dbReference type="PROSITE" id="PS50110"/>
    </source>
</evidence>
<feature type="modified residue" description="4-aspartylphosphate" evidence="6">
    <location>
        <position position="888"/>
    </location>
</feature>
<reference evidence="10" key="1">
    <citation type="submission" date="2023-03" db="EMBL/GenBank/DDBJ databases">
        <title>Massive genome expansion in bonnet fungi (Mycena s.s.) driven by repeated elements and novel gene families across ecological guilds.</title>
        <authorList>
            <consortium name="Lawrence Berkeley National Laboratory"/>
            <person name="Harder C.B."/>
            <person name="Miyauchi S."/>
            <person name="Viragh M."/>
            <person name="Kuo A."/>
            <person name="Thoen E."/>
            <person name="Andreopoulos B."/>
            <person name="Lu D."/>
            <person name="Skrede I."/>
            <person name="Drula E."/>
            <person name="Henrissat B."/>
            <person name="Morin E."/>
            <person name="Kohler A."/>
            <person name="Barry K."/>
            <person name="LaButti K."/>
            <person name="Morin E."/>
            <person name="Salamov A."/>
            <person name="Lipzen A."/>
            <person name="Mereny Z."/>
            <person name="Hegedus B."/>
            <person name="Baldrian P."/>
            <person name="Stursova M."/>
            <person name="Weitz H."/>
            <person name="Taylor A."/>
            <person name="Grigoriev I.V."/>
            <person name="Nagy L.G."/>
            <person name="Martin F."/>
            <person name="Kauserud H."/>
        </authorList>
    </citation>
    <scope>NUCLEOTIDE SEQUENCE</scope>
    <source>
        <strain evidence="10">CBHHK188m</strain>
    </source>
</reference>
<dbReference type="SUPFAM" id="SSF47384">
    <property type="entry name" value="Homodimeric domain of signal transducing histidine kinase"/>
    <property type="match status" value="1"/>
</dbReference>
<evidence type="ECO:0000256" key="1">
    <source>
        <dbReference type="ARBA" id="ARBA00000085"/>
    </source>
</evidence>
<comment type="catalytic activity">
    <reaction evidence="1">
        <text>ATP + protein L-histidine = ADP + protein N-phospho-L-histidine.</text>
        <dbReference type="EC" id="2.7.13.3"/>
    </reaction>
</comment>
<keyword evidence="3 6" id="KW-0597">Phosphoprotein</keyword>
<dbReference type="SMART" id="SM00388">
    <property type="entry name" value="HisKA"/>
    <property type="match status" value="1"/>
</dbReference>
<dbReference type="EC" id="2.7.13.3" evidence="2"/>
<evidence type="ECO:0000313" key="10">
    <source>
        <dbReference type="EMBL" id="KAJ7741411.1"/>
    </source>
</evidence>
<evidence type="ECO:0000313" key="11">
    <source>
        <dbReference type="Proteomes" id="UP001215280"/>
    </source>
</evidence>
<sequence>MESAEDDLEALNEWTLFLQEYARGNDERPPPPPLRRSRIPVASNSKSIPAFEVPLYPRGKISSGVARTIAEFYDEWGFLPPPRADEENVRLQTIQEYNLFRQDQLANFHRCSGLVSAFFDFAPICTISLFHNDVQVIVSKAGNFPVELGESLVTETSICGHVVLKKQTTELNEIANDWRFAGNPWCSMDAGVKGYIGVPITLEADPSNPNDSERVTVGVVALMSNKTFPQLTDTQRKVLDDLSAMLSVQLRSTWEGWRRGKETRLRNAVSQFLTKALVDPTQKAMMDAAAAMAEPPVQGAESGRSTPRSADLLMSSAGLFDNAAQQLHELLDADFAIIVDLTAFHASKLQVNGRRQHSHSWLKDGEVDSRSPRRVRGSSSSPAYSNHDRRFATPEAMSAIGAFLDKYAATGRSVFGGSDSLSGLEGLLSLPHSSSPTPPPARGAAPSGAVRATPHLAIPFYSANRPSLLVVVASAATFHSFKPADVTFASNVGVVLVAHLAQNTIVEADAAKTAFVSQISHELRTPLHGLLGHLDLLRDSFSSGDLSPLPSLLDSAEYCGAALRDIVDDVLDFGKMIRSTHDSAEAHPRPPHAPVDIAQITVETSRACWVRHLQRQRHTGSELSTAPGPPPRAPLELAVEYEDRLGLMSLDLSGFIRILNNLLTNSLKYTPQGLVTVSLSSGHGTDKDGDVIPQITLRVKDTGVGIAPAFLDRLFEPFTQADSFSPGAGLGLHICKAIVDRMQGEITVESQLGCGSTFTVVLPVKDAALATPSASAPRRHLIAGKMKAKMKPPPLDQPTKIRSQPTPPPTPENMTEPGDLRSLTDTAKTPKPPDDEHLKILVVDDNAISRKILVAMLKRLNATAHQADDGINALEVFQEVHPNVVWTDVSMPRMDGVTAAKEMRRIERERGWAPSHIVAITGLGLSDEHIRQEALLGPAALDGWLIKGQTNMSSLKESLVAVRQKLRSHSEQCSGS</sequence>
<dbReference type="Pfam" id="PF00072">
    <property type="entry name" value="Response_reg"/>
    <property type="match status" value="1"/>
</dbReference>
<dbReference type="GO" id="GO:0000155">
    <property type="term" value="F:phosphorelay sensor kinase activity"/>
    <property type="evidence" value="ECO:0007669"/>
    <property type="project" value="InterPro"/>
</dbReference>
<name>A0AAD7IEQ4_9AGAR</name>
<evidence type="ECO:0000256" key="6">
    <source>
        <dbReference type="PROSITE-ProRule" id="PRU00169"/>
    </source>
</evidence>
<dbReference type="Proteomes" id="UP001215280">
    <property type="component" value="Unassembled WGS sequence"/>
</dbReference>
<accession>A0AAD7IEQ4</accession>
<organism evidence="10 11">
    <name type="scientific">Mycena maculata</name>
    <dbReference type="NCBI Taxonomy" id="230809"/>
    <lineage>
        <taxon>Eukaryota</taxon>
        <taxon>Fungi</taxon>
        <taxon>Dikarya</taxon>
        <taxon>Basidiomycota</taxon>
        <taxon>Agaricomycotina</taxon>
        <taxon>Agaricomycetes</taxon>
        <taxon>Agaricomycetidae</taxon>
        <taxon>Agaricales</taxon>
        <taxon>Marasmiineae</taxon>
        <taxon>Mycenaceae</taxon>
        <taxon>Mycena</taxon>
    </lineage>
</organism>
<dbReference type="PANTHER" id="PTHR43047:SF72">
    <property type="entry name" value="OSMOSENSING HISTIDINE PROTEIN KINASE SLN1"/>
    <property type="match status" value="1"/>
</dbReference>
<dbReference type="InterPro" id="IPR029016">
    <property type="entry name" value="GAF-like_dom_sf"/>
</dbReference>
<evidence type="ECO:0000256" key="3">
    <source>
        <dbReference type="ARBA" id="ARBA00022553"/>
    </source>
</evidence>
<dbReference type="InterPro" id="IPR004358">
    <property type="entry name" value="Sig_transdc_His_kin-like_C"/>
</dbReference>
<comment type="caution">
    <text evidence="10">The sequence shown here is derived from an EMBL/GenBank/DDBJ whole genome shotgun (WGS) entry which is preliminary data.</text>
</comment>
<dbReference type="CDD" id="cd00082">
    <property type="entry name" value="HisKA"/>
    <property type="match status" value="1"/>
</dbReference>
<dbReference type="CDD" id="cd16922">
    <property type="entry name" value="HATPase_EvgS-ArcB-TorS-like"/>
    <property type="match status" value="1"/>
</dbReference>
<dbReference type="InterPro" id="IPR036890">
    <property type="entry name" value="HATPase_C_sf"/>
</dbReference>
<dbReference type="GO" id="GO:0005886">
    <property type="term" value="C:plasma membrane"/>
    <property type="evidence" value="ECO:0007669"/>
    <property type="project" value="TreeGrafter"/>
</dbReference>
<keyword evidence="5" id="KW-0418">Kinase</keyword>
<dbReference type="InterPro" id="IPR003594">
    <property type="entry name" value="HATPase_dom"/>
</dbReference>
<dbReference type="CDD" id="cd17546">
    <property type="entry name" value="REC_hyHK_CKI1_RcsC-like"/>
    <property type="match status" value="1"/>
</dbReference>
<keyword evidence="11" id="KW-1185">Reference proteome</keyword>
<dbReference type="SMART" id="SM00387">
    <property type="entry name" value="HATPase_c"/>
    <property type="match status" value="1"/>
</dbReference>
<dbReference type="InterPro" id="IPR011006">
    <property type="entry name" value="CheY-like_superfamily"/>
</dbReference>
<dbReference type="PANTHER" id="PTHR43047">
    <property type="entry name" value="TWO-COMPONENT HISTIDINE PROTEIN KINASE"/>
    <property type="match status" value="1"/>
</dbReference>
<dbReference type="SMART" id="SM00448">
    <property type="entry name" value="REC"/>
    <property type="match status" value="1"/>
</dbReference>
<evidence type="ECO:0000256" key="4">
    <source>
        <dbReference type="ARBA" id="ARBA00022679"/>
    </source>
</evidence>
<dbReference type="SUPFAM" id="SSF55874">
    <property type="entry name" value="ATPase domain of HSP90 chaperone/DNA topoisomerase II/histidine kinase"/>
    <property type="match status" value="1"/>
</dbReference>